<dbReference type="InterPro" id="IPR009242">
    <property type="entry name" value="DUF896"/>
</dbReference>
<name>A0A1S6IS52_9LACT</name>
<accession>A0A1S6IS52</accession>
<keyword evidence="4" id="KW-1185">Reference proteome</keyword>
<dbReference type="Proteomes" id="UP000188993">
    <property type="component" value="Chromosome"/>
</dbReference>
<evidence type="ECO:0000313" key="4">
    <source>
        <dbReference type="Proteomes" id="UP000188993"/>
    </source>
</evidence>
<organism evidence="3 4">
    <name type="scientific">Jeotgalibaca dankookensis</name>
    <dbReference type="NCBI Taxonomy" id="708126"/>
    <lineage>
        <taxon>Bacteria</taxon>
        <taxon>Bacillati</taxon>
        <taxon>Bacillota</taxon>
        <taxon>Bacilli</taxon>
        <taxon>Lactobacillales</taxon>
        <taxon>Carnobacteriaceae</taxon>
        <taxon>Jeotgalibaca</taxon>
    </lineage>
</organism>
<dbReference type="Gene3D" id="1.10.287.540">
    <property type="entry name" value="Helix hairpin bin"/>
    <property type="match status" value="1"/>
</dbReference>
<comment type="subcellular location">
    <subcellularLocation>
        <location evidence="2">Cytoplasm</location>
    </subcellularLocation>
</comment>
<sequence length="83" mass="9548">MDNLLKRINELAKKSKTEAGLTSEEKTEQQELRQAYLKNFRGTFEDVLLNSTVYDPEGTDVTPQKLKDAQSKLIAEKFKKDNK</sequence>
<comment type="similarity">
    <text evidence="2">Belongs to the UPF0291 family.</text>
</comment>
<dbReference type="RefSeq" id="WP_062468283.1">
    <property type="nucleotide sequence ID" value="NZ_BBYN01000006.1"/>
</dbReference>
<dbReference type="AlphaFoldDB" id="A0A1S6IS52"/>
<dbReference type="EMBL" id="CP019728">
    <property type="protein sequence ID" value="AQS54383.1"/>
    <property type="molecule type" value="Genomic_DNA"/>
</dbReference>
<evidence type="ECO:0000256" key="1">
    <source>
        <dbReference type="ARBA" id="ARBA00022490"/>
    </source>
</evidence>
<reference evidence="3 4" key="1">
    <citation type="journal article" date="2014" name="Int. J. Syst. Evol. Microbiol.">
        <title>Jeotgalibaca dankookensis gen. nov., sp. nov., a member of the family Carnobacteriaceae, isolated from seujeot (Korean traditional food).</title>
        <authorList>
            <person name="Lee D.G."/>
            <person name="Trujillo M.E."/>
            <person name="Kang H."/>
            <person name="Ahn T.Y."/>
        </authorList>
    </citation>
    <scope>NUCLEOTIDE SEQUENCE [LARGE SCALE GENOMIC DNA]</scope>
    <source>
        <strain evidence="3 4">EX-07</strain>
    </source>
</reference>
<evidence type="ECO:0000313" key="3">
    <source>
        <dbReference type="EMBL" id="AQS54383.1"/>
    </source>
</evidence>
<dbReference type="HAMAP" id="MF_01103">
    <property type="entry name" value="UPF0291"/>
    <property type="match status" value="1"/>
</dbReference>
<dbReference type="PANTHER" id="PTHR37300">
    <property type="entry name" value="UPF0291 PROTEIN CBO2609/CLC_2481"/>
    <property type="match status" value="1"/>
</dbReference>
<gene>
    <name evidence="3" type="ORF">BW727_102069</name>
</gene>
<dbReference type="SUPFAM" id="SSF158221">
    <property type="entry name" value="YnzC-like"/>
    <property type="match status" value="1"/>
</dbReference>
<dbReference type="PANTHER" id="PTHR37300:SF1">
    <property type="entry name" value="UPF0291 PROTEIN YNZC"/>
    <property type="match status" value="1"/>
</dbReference>
<evidence type="ECO:0000256" key="2">
    <source>
        <dbReference type="HAMAP-Rule" id="MF_01103"/>
    </source>
</evidence>
<dbReference type="KEGG" id="jda:BW727_102069"/>
<keyword evidence="1 2" id="KW-0963">Cytoplasm</keyword>
<dbReference type="STRING" id="708126.BW727_102069"/>
<dbReference type="OrthoDB" id="390105at2"/>
<proteinExistence type="inferred from homology"/>
<dbReference type="Pfam" id="PF05979">
    <property type="entry name" value="DUF896"/>
    <property type="match status" value="1"/>
</dbReference>
<dbReference type="GO" id="GO:0005737">
    <property type="term" value="C:cytoplasm"/>
    <property type="evidence" value="ECO:0007669"/>
    <property type="project" value="UniProtKB-SubCell"/>
</dbReference>
<protein>
    <recommendedName>
        <fullName evidence="2">UPF0291 protein BW727_102069</fullName>
    </recommendedName>
</protein>